<evidence type="ECO:0000313" key="3">
    <source>
        <dbReference type="Proteomes" id="UP000235672"/>
    </source>
</evidence>
<dbReference type="EMBL" id="KZ613476">
    <property type="protein sequence ID" value="PMD22881.1"/>
    <property type="molecule type" value="Genomic_DNA"/>
</dbReference>
<feature type="region of interest" description="Disordered" evidence="1">
    <location>
        <begin position="25"/>
        <end position="119"/>
    </location>
</feature>
<organism evidence="2 3">
    <name type="scientific">Hyaloscypha hepaticicola</name>
    <dbReference type="NCBI Taxonomy" id="2082293"/>
    <lineage>
        <taxon>Eukaryota</taxon>
        <taxon>Fungi</taxon>
        <taxon>Dikarya</taxon>
        <taxon>Ascomycota</taxon>
        <taxon>Pezizomycotina</taxon>
        <taxon>Leotiomycetes</taxon>
        <taxon>Helotiales</taxon>
        <taxon>Hyaloscyphaceae</taxon>
        <taxon>Hyaloscypha</taxon>
    </lineage>
</organism>
<protein>
    <submittedName>
        <fullName evidence="2">Uncharacterized protein</fullName>
    </submittedName>
</protein>
<feature type="region of interest" description="Disordered" evidence="1">
    <location>
        <begin position="710"/>
        <end position="850"/>
    </location>
</feature>
<proteinExistence type="predicted"/>
<dbReference type="Proteomes" id="UP000235672">
    <property type="component" value="Unassembled WGS sequence"/>
</dbReference>
<feature type="region of interest" description="Disordered" evidence="1">
    <location>
        <begin position="633"/>
        <end position="686"/>
    </location>
</feature>
<evidence type="ECO:0000313" key="2">
    <source>
        <dbReference type="EMBL" id="PMD22881.1"/>
    </source>
</evidence>
<feature type="region of interest" description="Disordered" evidence="1">
    <location>
        <begin position="230"/>
        <end position="249"/>
    </location>
</feature>
<sequence>MDQPRHSQQRPISKEEKLAWIYRSDLYKRTNPTDKSQQSYKMNPQKITEMGAGSASSAPTPCNITPPVVSSSQSDRNFHTRSTMNSGSSFQAQSTGYQQSPSQPLGGSQGPSKTRDRSNWYNHSWERILEELKKPGALPEFDPLGSERVRIGARKEVRKRQLDNKNTQLNQFIEQADPSQGSEIASRKPDITRLEAMMDEQMRDVIGAIDRIESEAKFRLSGQQYRGTMELAGPSQEPANETSQPQPSMEGLSTCYYWDKHQKDSTQPPCQLGLACRFPHRYIGGAPVASAQYKPDANPRRSLSPASIIRRHRQVTEESQIQPNAPSLKPPFRVGHPVSQRPIDKTPMKYSPPPRPSGPSPLGSNQRSMAELRVPQVSLALRPKVKSAPPAFQDTEVNIFEQNSLGNSRMEIYDLPTLPKESNVKWDDPSDPSSFSSARRYYSSYSSQESGSAQQMSEWSNPSIGMGLITRGRRKIAAEQALAEEEQYGLWFEDNQQGFHVPFETSHPATSRFALDRQVLALSTSSPEYQVKKLEREFRESEERGEKEINERARVGSVGPKASPEPEDHFKTAFMNALNAAEEERKLTQGRERKRELKDTPNGPLHFKDMRDGVTFNGTLSSGNVLENHATMAEQPAPNNKPLTIRPRPINPHKQEPAPGTARPKPEQLENKPTFHQQRPIRGPRKRIPIPANFEREWLNHLLSINPLESTNLTPNVEQPQRQPLNSDETKRPDLGLEKKKITPAEARRRHKIAGQNAIAKSKMLHSAGASSALNGAAGENTQPALRQPEAKEPAPKQTSQRETDKPAPKLGHTEEDDHFSDIELADEEKASSAASGEEGEDWIVVEKAV</sequence>
<feature type="compositionally biased region" description="Polar residues" evidence="1">
    <location>
        <begin position="710"/>
        <end position="727"/>
    </location>
</feature>
<feature type="compositionally biased region" description="Basic and acidic residues" evidence="1">
    <location>
        <begin position="584"/>
        <end position="599"/>
    </location>
</feature>
<feature type="compositionally biased region" description="Basic and acidic residues" evidence="1">
    <location>
        <begin position="728"/>
        <end position="747"/>
    </location>
</feature>
<feature type="compositionally biased region" description="Polar residues" evidence="1">
    <location>
        <begin position="237"/>
        <end position="247"/>
    </location>
</feature>
<feature type="compositionally biased region" description="Basic and acidic residues" evidence="1">
    <location>
        <begin position="789"/>
        <end position="822"/>
    </location>
</feature>
<keyword evidence="3" id="KW-1185">Reference proteome</keyword>
<name>A0A2J6Q9E1_9HELO</name>
<evidence type="ECO:0000256" key="1">
    <source>
        <dbReference type="SAM" id="MobiDB-lite"/>
    </source>
</evidence>
<feature type="compositionally biased region" description="Low complexity" evidence="1">
    <location>
        <begin position="96"/>
        <end position="112"/>
    </location>
</feature>
<feature type="region of interest" description="Disordered" evidence="1">
    <location>
        <begin position="584"/>
        <end position="613"/>
    </location>
</feature>
<feature type="compositionally biased region" description="Low complexity" evidence="1">
    <location>
        <begin position="767"/>
        <end position="779"/>
    </location>
</feature>
<feature type="compositionally biased region" description="Polar residues" evidence="1">
    <location>
        <begin position="33"/>
        <end position="46"/>
    </location>
</feature>
<dbReference type="AlphaFoldDB" id="A0A2J6Q9E1"/>
<gene>
    <name evidence="2" type="ORF">NA56DRAFT_77624</name>
</gene>
<reference evidence="2 3" key="1">
    <citation type="submission" date="2016-05" db="EMBL/GenBank/DDBJ databases">
        <title>A degradative enzymes factory behind the ericoid mycorrhizal symbiosis.</title>
        <authorList>
            <consortium name="DOE Joint Genome Institute"/>
            <person name="Martino E."/>
            <person name="Morin E."/>
            <person name="Grelet G."/>
            <person name="Kuo A."/>
            <person name="Kohler A."/>
            <person name="Daghino S."/>
            <person name="Barry K."/>
            <person name="Choi C."/>
            <person name="Cichocki N."/>
            <person name="Clum A."/>
            <person name="Copeland A."/>
            <person name="Hainaut M."/>
            <person name="Haridas S."/>
            <person name="Labutti K."/>
            <person name="Lindquist E."/>
            <person name="Lipzen A."/>
            <person name="Khouja H.-R."/>
            <person name="Murat C."/>
            <person name="Ohm R."/>
            <person name="Olson A."/>
            <person name="Spatafora J."/>
            <person name="Veneault-Fourrey C."/>
            <person name="Henrissat B."/>
            <person name="Grigoriev I."/>
            <person name="Martin F."/>
            <person name="Perotto S."/>
        </authorList>
    </citation>
    <scope>NUCLEOTIDE SEQUENCE [LARGE SCALE GENOMIC DNA]</scope>
    <source>
        <strain evidence="2 3">UAMH 7357</strain>
    </source>
</reference>
<feature type="compositionally biased region" description="Polar residues" evidence="1">
    <location>
        <begin position="54"/>
        <end position="95"/>
    </location>
</feature>
<accession>A0A2J6Q9E1</accession>
<feature type="compositionally biased region" description="Pro residues" evidence="1">
    <location>
        <begin position="350"/>
        <end position="359"/>
    </location>
</feature>
<feature type="region of interest" description="Disordered" evidence="1">
    <location>
        <begin position="313"/>
        <end position="366"/>
    </location>
</feature>